<dbReference type="NCBIfam" id="TIGR01473">
    <property type="entry name" value="cyoE_ctaB"/>
    <property type="match status" value="1"/>
</dbReference>
<evidence type="ECO:0000256" key="2">
    <source>
        <dbReference type="ARBA" id="ARBA00022679"/>
    </source>
</evidence>
<sequence length="310" mass="35590">MEDKTLIRDRSYTYQLVSFFSDLKYLLKGKVLLANVLPVFTAYWLALYFNGERFIDHLGIFFLMMIGSTLVISGALMLNNWYEADLDRLMTRTQNRPTVTGAFRLKAVLWSGIISTLLGLAIMSATTAEAFIYSFAGWFFYVVLYTFWSKRRYTMNTIVGSISGAFTPLIGWAVIAPAYHIVPLALFYLLLIWQIPHTYAIAIRRLADYSRAGVPMLPVVRGVDATIRQIMVYVIMLLPFPIMLIDSMGWLFSVTTAILTFYWIFIASRGHASEDKKIWAKMNLRYSIFYLVLILLMMIILTSPLVQTFI</sequence>
<keyword evidence="4 8" id="KW-1133">Transmembrane helix</keyword>
<evidence type="ECO:0000313" key="10">
    <source>
        <dbReference type="Proteomes" id="UP001500920"/>
    </source>
</evidence>
<feature type="transmembrane region" description="Helical" evidence="8">
    <location>
        <begin position="31"/>
        <end position="49"/>
    </location>
</feature>
<dbReference type="Gene3D" id="1.10.357.140">
    <property type="entry name" value="UbiA prenyltransferase"/>
    <property type="match status" value="1"/>
</dbReference>
<dbReference type="PANTHER" id="PTHR43448">
    <property type="entry name" value="PROTOHEME IX FARNESYLTRANSFERASE, MITOCHONDRIAL"/>
    <property type="match status" value="1"/>
</dbReference>
<dbReference type="InterPro" id="IPR006369">
    <property type="entry name" value="Protohaem_IX_farnesylTrfase"/>
</dbReference>
<name>A0ABP7F0M1_9STAP</name>
<comment type="catalytic activity">
    <reaction evidence="7 8">
        <text>heme b + (2E,6E)-farnesyl diphosphate + H2O = Fe(II)-heme o + diphosphate</text>
        <dbReference type="Rhea" id="RHEA:28070"/>
        <dbReference type="ChEBI" id="CHEBI:15377"/>
        <dbReference type="ChEBI" id="CHEBI:33019"/>
        <dbReference type="ChEBI" id="CHEBI:60344"/>
        <dbReference type="ChEBI" id="CHEBI:60530"/>
        <dbReference type="ChEBI" id="CHEBI:175763"/>
        <dbReference type="EC" id="2.5.1.141"/>
    </reaction>
</comment>
<evidence type="ECO:0000256" key="7">
    <source>
        <dbReference type="ARBA" id="ARBA00047690"/>
    </source>
</evidence>
<feature type="transmembrane region" description="Helical" evidence="8">
    <location>
        <begin position="288"/>
        <end position="306"/>
    </location>
</feature>
<dbReference type="Proteomes" id="UP001500920">
    <property type="component" value="Unassembled WGS sequence"/>
</dbReference>
<feature type="transmembrane region" description="Helical" evidence="8">
    <location>
        <begin position="61"/>
        <end position="82"/>
    </location>
</feature>
<comment type="subcellular location">
    <subcellularLocation>
        <location evidence="8">Cell membrane</location>
        <topology evidence="8">Multi-pass membrane protein</topology>
    </subcellularLocation>
    <subcellularLocation>
        <location evidence="1">Membrane</location>
        <topology evidence="1">Multi-pass membrane protein</topology>
    </subcellularLocation>
</comment>
<comment type="pathway">
    <text evidence="8">Porphyrin-containing compound metabolism; heme O biosynthesis; heme O from protoheme: step 1/1.</text>
</comment>
<feature type="transmembrane region" description="Helical" evidence="8">
    <location>
        <begin position="130"/>
        <end position="148"/>
    </location>
</feature>
<dbReference type="CDD" id="cd13957">
    <property type="entry name" value="PT_UbiA_Cox10"/>
    <property type="match status" value="1"/>
</dbReference>
<protein>
    <recommendedName>
        <fullName evidence="8">Protoheme IX farnesyltransferase</fullName>
        <ecNumber evidence="8">2.5.1.141</ecNumber>
    </recommendedName>
    <alternativeName>
        <fullName evidence="8">Heme B farnesyltransferase</fullName>
    </alternativeName>
    <alternativeName>
        <fullName evidence="8">Heme O synthase</fullName>
    </alternativeName>
</protein>
<dbReference type="PANTHER" id="PTHR43448:SF2">
    <property type="entry name" value="PROTOHEME IX FARNESYLTRANSFERASE, MITOCHONDRIAL"/>
    <property type="match status" value="1"/>
</dbReference>
<feature type="transmembrane region" description="Helical" evidence="8">
    <location>
        <begin position="103"/>
        <end position="124"/>
    </location>
</feature>
<comment type="caution">
    <text evidence="9">The sequence shown here is derived from an EMBL/GenBank/DDBJ whole genome shotgun (WGS) entry which is preliminary data.</text>
</comment>
<evidence type="ECO:0000256" key="5">
    <source>
        <dbReference type="ARBA" id="ARBA00023133"/>
    </source>
</evidence>
<keyword evidence="10" id="KW-1185">Reference proteome</keyword>
<dbReference type="RefSeq" id="WP_344703420.1">
    <property type="nucleotide sequence ID" value="NZ_BAABCK010000059.1"/>
</dbReference>
<evidence type="ECO:0000313" key="9">
    <source>
        <dbReference type="EMBL" id="GAA3728840.1"/>
    </source>
</evidence>
<feature type="transmembrane region" description="Helical" evidence="8">
    <location>
        <begin position="155"/>
        <end position="175"/>
    </location>
</feature>
<accession>A0ABP7F0M1</accession>
<dbReference type="InterPro" id="IPR030470">
    <property type="entry name" value="UbiA_prenylTrfase_CS"/>
</dbReference>
<keyword evidence="5 8" id="KW-0350">Heme biosynthesis</keyword>
<evidence type="ECO:0000256" key="4">
    <source>
        <dbReference type="ARBA" id="ARBA00022989"/>
    </source>
</evidence>
<evidence type="ECO:0000256" key="8">
    <source>
        <dbReference type="HAMAP-Rule" id="MF_00154"/>
    </source>
</evidence>
<reference evidence="10" key="1">
    <citation type="journal article" date="2019" name="Int. J. Syst. Evol. Microbiol.">
        <title>The Global Catalogue of Microorganisms (GCM) 10K type strain sequencing project: providing services to taxonomists for standard genome sequencing and annotation.</title>
        <authorList>
            <consortium name="The Broad Institute Genomics Platform"/>
            <consortium name="The Broad Institute Genome Sequencing Center for Infectious Disease"/>
            <person name="Wu L."/>
            <person name="Ma J."/>
        </authorList>
    </citation>
    <scope>NUCLEOTIDE SEQUENCE [LARGE SCALE GENOMIC DNA]</scope>
    <source>
        <strain evidence="10">JCM 16981</strain>
    </source>
</reference>
<evidence type="ECO:0000256" key="1">
    <source>
        <dbReference type="ARBA" id="ARBA00004141"/>
    </source>
</evidence>
<evidence type="ECO:0000256" key="3">
    <source>
        <dbReference type="ARBA" id="ARBA00022692"/>
    </source>
</evidence>
<proteinExistence type="inferred from homology"/>
<comment type="similarity">
    <text evidence="8">Belongs to the UbiA prenyltransferase family. Protoheme IX farnesyltransferase subfamily.</text>
</comment>
<evidence type="ECO:0000256" key="6">
    <source>
        <dbReference type="ARBA" id="ARBA00023136"/>
    </source>
</evidence>
<gene>
    <name evidence="9" type="primary">cyoE_2</name>
    <name evidence="8" type="synonym">ctaB</name>
    <name evidence="9" type="ORF">GCM10022378_16920</name>
</gene>
<comment type="subunit">
    <text evidence="8">Interacts with CtaA.</text>
</comment>
<keyword evidence="2 8" id="KW-0808">Transferase</keyword>
<feature type="transmembrane region" description="Helical" evidence="8">
    <location>
        <begin position="248"/>
        <end position="267"/>
    </location>
</feature>
<keyword evidence="6 8" id="KW-0472">Membrane</keyword>
<comment type="function">
    <text evidence="8">Converts heme B (protoheme IX) to heme O by substitution of the vinyl group on carbon 2 of heme B porphyrin ring with a hydroxyethyl farnesyl side group.</text>
</comment>
<keyword evidence="8" id="KW-1003">Cell membrane</keyword>
<dbReference type="InterPro" id="IPR000537">
    <property type="entry name" value="UbiA_prenyltransferase"/>
</dbReference>
<dbReference type="Pfam" id="PF01040">
    <property type="entry name" value="UbiA"/>
    <property type="match status" value="1"/>
</dbReference>
<organism evidence="9 10">
    <name type="scientific">Salinicoccus jeotgali</name>
    <dbReference type="NCBI Taxonomy" id="381634"/>
    <lineage>
        <taxon>Bacteria</taxon>
        <taxon>Bacillati</taxon>
        <taxon>Bacillota</taxon>
        <taxon>Bacilli</taxon>
        <taxon>Bacillales</taxon>
        <taxon>Staphylococcaceae</taxon>
        <taxon>Salinicoccus</taxon>
    </lineage>
</organism>
<dbReference type="PROSITE" id="PS00943">
    <property type="entry name" value="UBIA"/>
    <property type="match status" value="1"/>
</dbReference>
<feature type="transmembrane region" description="Helical" evidence="8">
    <location>
        <begin position="223"/>
        <end position="242"/>
    </location>
</feature>
<dbReference type="InterPro" id="IPR044878">
    <property type="entry name" value="UbiA_sf"/>
</dbReference>
<dbReference type="EC" id="2.5.1.141" evidence="8"/>
<dbReference type="EMBL" id="BAABCK010000059">
    <property type="protein sequence ID" value="GAA3728840.1"/>
    <property type="molecule type" value="Genomic_DNA"/>
</dbReference>
<keyword evidence="3 8" id="KW-0812">Transmembrane</keyword>
<feature type="transmembrane region" description="Helical" evidence="8">
    <location>
        <begin position="181"/>
        <end position="202"/>
    </location>
</feature>
<comment type="miscellaneous">
    <text evidence="8">Carbon 2 of the heme B porphyrin ring is defined according to the Fischer nomenclature.</text>
</comment>
<dbReference type="HAMAP" id="MF_00154">
    <property type="entry name" value="CyoE_CtaB"/>
    <property type="match status" value="1"/>
</dbReference>